<feature type="region of interest" description="Disordered" evidence="1">
    <location>
        <begin position="177"/>
        <end position="214"/>
    </location>
</feature>
<organism evidence="2 3">
    <name type="scientific">Prorocentrum cordatum</name>
    <dbReference type="NCBI Taxonomy" id="2364126"/>
    <lineage>
        <taxon>Eukaryota</taxon>
        <taxon>Sar</taxon>
        <taxon>Alveolata</taxon>
        <taxon>Dinophyceae</taxon>
        <taxon>Prorocentrales</taxon>
        <taxon>Prorocentraceae</taxon>
        <taxon>Prorocentrum</taxon>
    </lineage>
</organism>
<feature type="compositionally biased region" description="Gly residues" evidence="1">
    <location>
        <begin position="31"/>
        <end position="46"/>
    </location>
</feature>
<feature type="compositionally biased region" description="Basic residues" evidence="1">
    <location>
        <begin position="70"/>
        <end position="80"/>
    </location>
</feature>
<dbReference type="EMBL" id="CAUYUJ010008231">
    <property type="protein sequence ID" value="CAK0823275.1"/>
    <property type="molecule type" value="Genomic_DNA"/>
</dbReference>
<reference evidence="2" key="1">
    <citation type="submission" date="2023-10" db="EMBL/GenBank/DDBJ databases">
        <authorList>
            <person name="Chen Y."/>
            <person name="Shah S."/>
            <person name="Dougan E. K."/>
            <person name="Thang M."/>
            <person name="Chan C."/>
        </authorList>
    </citation>
    <scope>NUCLEOTIDE SEQUENCE [LARGE SCALE GENOMIC DNA]</scope>
</reference>
<proteinExistence type="predicted"/>
<name>A0ABN9RVZ6_9DINO</name>
<keyword evidence="3" id="KW-1185">Reference proteome</keyword>
<gene>
    <name evidence="2" type="ORF">PCOR1329_LOCUS24070</name>
</gene>
<comment type="caution">
    <text evidence="2">The sequence shown here is derived from an EMBL/GenBank/DDBJ whole genome shotgun (WGS) entry which is preliminary data.</text>
</comment>
<feature type="region of interest" description="Disordered" evidence="1">
    <location>
        <begin position="22"/>
        <end position="80"/>
    </location>
</feature>
<evidence type="ECO:0000313" key="3">
    <source>
        <dbReference type="Proteomes" id="UP001189429"/>
    </source>
</evidence>
<protein>
    <submittedName>
        <fullName evidence="2">Uncharacterized protein</fullName>
    </submittedName>
</protein>
<accession>A0ABN9RVZ6</accession>
<sequence>VPDVVAHESGERLLLAARRLRRGPASARAAGGRGEGGGGGGGGGGQPRQERRARLRLGGARGRTDGRQLPARRRGRKRRCPAASCTARPWRRRGWCWRGRSAPAGLPPKRASWAGSLVDTLPRREVLGNLQPLGAPRWAPGPSENSSGRTACPGAGVMVSAGKGALQATCASCRRSWERGGPGARSDTSAWGNSVWPKIKAPDPTPGPQGDRGAMAEIRGPALWRRRLLIQRQPRIPLHRAAPPEPCHEIFAVLARHDDVVPAVEGPHRDAQ</sequence>
<dbReference type="Proteomes" id="UP001189429">
    <property type="component" value="Unassembled WGS sequence"/>
</dbReference>
<feature type="non-terminal residue" evidence="2">
    <location>
        <position position="1"/>
    </location>
</feature>
<evidence type="ECO:0000313" key="2">
    <source>
        <dbReference type="EMBL" id="CAK0823275.1"/>
    </source>
</evidence>
<evidence type="ECO:0000256" key="1">
    <source>
        <dbReference type="SAM" id="MobiDB-lite"/>
    </source>
</evidence>